<dbReference type="RefSeq" id="WP_146370553.1">
    <property type="nucleotide sequence ID" value="NZ_SJPP01000001.1"/>
</dbReference>
<sequence>MFVMKSFKIRRHEVGLYFRDGEFVGLLDAGRHWFIDPLRKVRVEVHSLRAPCLFHDQLDVIVKSDVLADRATVLDLKDDQRALVWIDGRFADLLAPGLHAYWNTVRDVRVEVIDVRQPRFIHAELPIIAAMPVARKLLDICTVNRDRVGVLYMDGRFVETLQPGIYAFWKNGIDVRIVEVDLRESMVDVSGQEIMTADKVTLRLNAVVNYRIVDAHRALSSAEDVQQALYREVQLALRGVLGTRELDAFLSDKDAVAEEIEALVRRRAGALGLELLSAGIRDVILPGDMKDLMNKVTEAKKAAEANLISRREETAAMRSQANTAKLLESNAVLMRLRELEVLEKVATAGHLNVILGEKGLTDRVANLL</sequence>
<dbReference type="OrthoDB" id="5501731at2"/>
<dbReference type="GO" id="GO:0005886">
    <property type="term" value="C:plasma membrane"/>
    <property type="evidence" value="ECO:0007669"/>
    <property type="project" value="InterPro"/>
</dbReference>
<accession>A0A5C6BMA3</accession>
<dbReference type="InterPro" id="IPR036013">
    <property type="entry name" value="Band_7/SPFH_dom_sf"/>
</dbReference>
<dbReference type="AlphaFoldDB" id="A0A5C6BMA3"/>
<organism evidence="4 5">
    <name type="scientific">Symmachiella macrocystis</name>
    <dbReference type="NCBI Taxonomy" id="2527985"/>
    <lineage>
        <taxon>Bacteria</taxon>
        <taxon>Pseudomonadati</taxon>
        <taxon>Planctomycetota</taxon>
        <taxon>Planctomycetia</taxon>
        <taxon>Planctomycetales</taxon>
        <taxon>Planctomycetaceae</taxon>
        <taxon>Symmachiella</taxon>
    </lineage>
</organism>
<dbReference type="PANTHER" id="PTHR10264">
    <property type="entry name" value="BAND 7 PROTEIN-RELATED"/>
    <property type="match status" value="1"/>
</dbReference>
<dbReference type="PANTHER" id="PTHR10264:SF83">
    <property type="entry name" value="BLL5629 PROTEIN"/>
    <property type="match status" value="1"/>
</dbReference>
<keyword evidence="5" id="KW-1185">Reference proteome</keyword>
<name>A0A5C6BMA3_9PLAN</name>
<dbReference type="GO" id="GO:0098552">
    <property type="term" value="C:side of membrane"/>
    <property type="evidence" value="ECO:0007669"/>
    <property type="project" value="UniProtKB-ARBA"/>
</dbReference>
<dbReference type="Pfam" id="PF01145">
    <property type="entry name" value="Band_7"/>
    <property type="match status" value="1"/>
</dbReference>
<dbReference type="GO" id="GO:0006508">
    <property type="term" value="P:proteolysis"/>
    <property type="evidence" value="ECO:0007669"/>
    <property type="project" value="UniProtKB-KW"/>
</dbReference>
<dbReference type="CDD" id="cd13438">
    <property type="entry name" value="SPFH_eoslipins_u2"/>
    <property type="match status" value="1"/>
</dbReference>
<evidence type="ECO:0000256" key="2">
    <source>
        <dbReference type="ARBA" id="ARBA00008164"/>
    </source>
</evidence>
<dbReference type="GO" id="GO:0008233">
    <property type="term" value="F:peptidase activity"/>
    <property type="evidence" value="ECO:0007669"/>
    <property type="project" value="UniProtKB-KW"/>
</dbReference>
<evidence type="ECO:0000313" key="4">
    <source>
        <dbReference type="EMBL" id="TWU13188.1"/>
    </source>
</evidence>
<evidence type="ECO:0000256" key="1">
    <source>
        <dbReference type="ARBA" id="ARBA00004167"/>
    </source>
</evidence>
<feature type="domain" description="Band 7" evidence="3">
    <location>
        <begin position="138"/>
        <end position="297"/>
    </location>
</feature>
<gene>
    <name evidence="4" type="ORF">CA54_20190</name>
</gene>
<dbReference type="SMART" id="SM00244">
    <property type="entry name" value="PHB"/>
    <property type="match status" value="1"/>
</dbReference>
<keyword evidence="4" id="KW-0378">Hydrolase</keyword>
<evidence type="ECO:0000259" key="3">
    <source>
        <dbReference type="SMART" id="SM00244"/>
    </source>
</evidence>
<comment type="caution">
    <text evidence="4">The sequence shown here is derived from an EMBL/GenBank/DDBJ whole genome shotgun (WGS) entry which is preliminary data.</text>
</comment>
<dbReference type="InterPro" id="IPR001107">
    <property type="entry name" value="Band_7"/>
</dbReference>
<dbReference type="Gene3D" id="3.30.479.30">
    <property type="entry name" value="Band 7 domain"/>
    <property type="match status" value="1"/>
</dbReference>
<dbReference type="EMBL" id="SJPP01000001">
    <property type="protein sequence ID" value="TWU13188.1"/>
    <property type="molecule type" value="Genomic_DNA"/>
</dbReference>
<dbReference type="Proteomes" id="UP000320735">
    <property type="component" value="Unassembled WGS sequence"/>
</dbReference>
<proteinExistence type="inferred from homology"/>
<comment type="subcellular location">
    <subcellularLocation>
        <location evidence="1">Membrane</location>
        <topology evidence="1">Single-pass membrane protein</topology>
    </subcellularLocation>
</comment>
<dbReference type="FunFam" id="3.30.479.30:FF:000004">
    <property type="entry name" value="Putative membrane protease family, stomatin"/>
    <property type="match status" value="1"/>
</dbReference>
<reference evidence="4 5" key="1">
    <citation type="submission" date="2019-02" db="EMBL/GenBank/DDBJ databases">
        <title>Deep-cultivation of Planctomycetes and their phenomic and genomic characterization uncovers novel biology.</title>
        <authorList>
            <person name="Wiegand S."/>
            <person name="Jogler M."/>
            <person name="Boedeker C."/>
            <person name="Pinto D."/>
            <person name="Vollmers J."/>
            <person name="Rivas-Marin E."/>
            <person name="Kohn T."/>
            <person name="Peeters S.H."/>
            <person name="Heuer A."/>
            <person name="Rast P."/>
            <person name="Oberbeckmann S."/>
            <person name="Bunk B."/>
            <person name="Jeske O."/>
            <person name="Meyerdierks A."/>
            <person name="Storesund J.E."/>
            <person name="Kallscheuer N."/>
            <person name="Luecker S."/>
            <person name="Lage O.M."/>
            <person name="Pohl T."/>
            <person name="Merkel B.J."/>
            <person name="Hornburger P."/>
            <person name="Mueller R.-W."/>
            <person name="Bruemmer F."/>
            <person name="Labrenz M."/>
            <person name="Spormann A.M."/>
            <person name="Op Den Camp H."/>
            <person name="Overmann J."/>
            <person name="Amann R."/>
            <person name="Jetten M.S.M."/>
            <person name="Mascher T."/>
            <person name="Medema M.H."/>
            <person name="Devos D.P."/>
            <person name="Kaster A.-K."/>
            <person name="Ovreas L."/>
            <person name="Rohde M."/>
            <person name="Galperin M.Y."/>
            <person name="Jogler C."/>
        </authorList>
    </citation>
    <scope>NUCLEOTIDE SEQUENCE [LARGE SCALE GENOMIC DNA]</scope>
    <source>
        <strain evidence="4 5">CA54</strain>
    </source>
</reference>
<keyword evidence="4" id="KW-0645">Protease</keyword>
<evidence type="ECO:0000313" key="5">
    <source>
        <dbReference type="Proteomes" id="UP000320735"/>
    </source>
</evidence>
<comment type="similarity">
    <text evidence="2">Belongs to the band 7/mec-2 family.</text>
</comment>
<dbReference type="InterPro" id="IPR043202">
    <property type="entry name" value="Band-7_stomatin-like"/>
</dbReference>
<protein>
    <submittedName>
        <fullName evidence="4">FtsH protease regulator HflK</fullName>
    </submittedName>
</protein>
<dbReference type="SUPFAM" id="SSF117892">
    <property type="entry name" value="Band 7/SPFH domain"/>
    <property type="match status" value="1"/>
</dbReference>